<evidence type="ECO:0000259" key="6">
    <source>
        <dbReference type="PROSITE" id="PS50137"/>
    </source>
</evidence>
<dbReference type="Proteomes" id="UP001306508">
    <property type="component" value="Unassembled WGS sequence"/>
</dbReference>
<dbReference type="SUPFAM" id="SSF69065">
    <property type="entry name" value="RNase III domain-like"/>
    <property type="match status" value="1"/>
</dbReference>
<dbReference type="SUPFAM" id="SSF54768">
    <property type="entry name" value="dsRNA-binding domain-like"/>
    <property type="match status" value="2"/>
</dbReference>
<dbReference type="AlphaFoldDB" id="A0AAN7WSZ6"/>
<dbReference type="InterPro" id="IPR014720">
    <property type="entry name" value="dsRBD_dom"/>
</dbReference>
<dbReference type="PROSITE" id="PS00517">
    <property type="entry name" value="RNASE_3_1"/>
    <property type="match status" value="1"/>
</dbReference>
<reference evidence="9" key="1">
    <citation type="submission" date="2023-07" db="EMBL/GenBank/DDBJ databases">
        <title>A draft genome of Kazachstania heterogenica Y-27499.</title>
        <authorList>
            <person name="Donic C."/>
            <person name="Kralova J.S."/>
            <person name="Fidel L."/>
            <person name="Ben-Dor S."/>
            <person name="Jung S."/>
        </authorList>
    </citation>
    <scope>NUCLEOTIDE SEQUENCE [LARGE SCALE GENOMIC DNA]</scope>
    <source>
        <strain evidence="9">Y27499</strain>
    </source>
</reference>
<dbReference type="InterPro" id="IPR048504">
    <property type="entry name" value="Dicers-like_N"/>
</dbReference>
<dbReference type="Gene3D" id="1.10.1520.10">
    <property type="entry name" value="Ribonuclease III domain"/>
    <property type="match status" value="1"/>
</dbReference>
<dbReference type="EMBL" id="JAWIZZ010000022">
    <property type="protein sequence ID" value="KAK5782062.1"/>
    <property type="molecule type" value="Genomic_DNA"/>
</dbReference>
<dbReference type="Pfam" id="PF00035">
    <property type="entry name" value="dsrm"/>
    <property type="match status" value="1"/>
</dbReference>
<evidence type="ECO:0000256" key="2">
    <source>
        <dbReference type="ARBA" id="ARBA00022759"/>
    </source>
</evidence>
<dbReference type="PANTHER" id="PTHR11207:SF0">
    <property type="entry name" value="RIBONUCLEASE 3"/>
    <property type="match status" value="1"/>
</dbReference>
<dbReference type="Gene3D" id="3.30.160.20">
    <property type="match status" value="2"/>
</dbReference>
<keyword evidence="4 5" id="KW-0694">RNA-binding</keyword>
<dbReference type="InterPro" id="IPR036389">
    <property type="entry name" value="RNase_III_sf"/>
</dbReference>
<dbReference type="SMART" id="SM00535">
    <property type="entry name" value="RIBOc"/>
    <property type="match status" value="1"/>
</dbReference>
<dbReference type="Pfam" id="PF00636">
    <property type="entry name" value="Ribonuclease_3"/>
    <property type="match status" value="1"/>
</dbReference>
<dbReference type="GO" id="GO:0004525">
    <property type="term" value="F:ribonuclease III activity"/>
    <property type="evidence" value="ECO:0007669"/>
    <property type="project" value="InterPro"/>
</dbReference>
<evidence type="ECO:0000256" key="1">
    <source>
        <dbReference type="ARBA" id="ARBA00022722"/>
    </source>
</evidence>
<evidence type="ECO:0000256" key="3">
    <source>
        <dbReference type="ARBA" id="ARBA00022801"/>
    </source>
</evidence>
<dbReference type="InterPro" id="IPR048505">
    <property type="entry name" value="Dicers-like_N_sf"/>
</dbReference>
<dbReference type="GO" id="GO:0003723">
    <property type="term" value="F:RNA binding"/>
    <property type="evidence" value="ECO:0007669"/>
    <property type="project" value="UniProtKB-UniRule"/>
</dbReference>
<organism evidence="8 9">
    <name type="scientific">Arxiozyma heterogenica</name>
    <dbReference type="NCBI Taxonomy" id="278026"/>
    <lineage>
        <taxon>Eukaryota</taxon>
        <taxon>Fungi</taxon>
        <taxon>Dikarya</taxon>
        <taxon>Ascomycota</taxon>
        <taxon>Saccharomycotina</taxon>
        <taxon>Saccharomycetes</taxon>
        <taxon>Saccharomycetales</taxon>
        <taxon>Saccharomycetaceae</taxon>
        <taxon>Arxiozyma</taxon>
    </lineage>
</organism>
<evidence type="ECO:0000313" key="8">
    <source>
        <dbReference type="EMBL" id="KAK5782062.1"/>
    </source>
</evidence>
<keyword evidence="9" id="KW-1185">Reference proteome</keyword>
<dbReference type="Pfam" id="PF20860">
    <property type="entry name" value="Dicers_N"/>
    <property type="match status" value="1"/>
</dbReference>
<proteinExistence type="predicted"/>
<dbReference type="InterPro" id="IPR000999">
    <property type="entry name" value="RNase_III_dom"/>
</dbReference>
<dbReference type="SMART" id="SM00358">
    <property type="entry name" value="DSRM"/>
    <property type="match status" value="2"/>
</dbReference>
<dbReference type="PROSITE" id="PS50142">
    <property type="entry name" value="RNASE_3_2"/>
    <property type="match status" value="1"/>
</dbReference>
<sequence length="629" mass="70644">MNDPSLQELDSSPYTPKDSINIRKFFKVHQACNQLLDAVRVIYNNSLSEEEIEVFSNSTNKIENAIAESPATYIASYLSDIKSTIDLESIFQHYSFNGVSSPVHHFIHYPVVSDPTLETLAFIHRSYPNMNVNLTETQKTLMSNERLEFLGDSWLGALIAYIIYEKYPYADAGALSKMKSAIVNNSNLEKISTKLRFKERLKENIPRFSMKFKDKFSKYYADCVEAYIGALVIDRFSVEFKEIADWLEELSQDKFAELGPEMLKKPLNKNAKGELAELLQFNKIGAKIFYRRITTTPPFTVEVLLGDKVLALGTGANVREAEQRAAMEVLGNPDLIQKYSLYKIETNDVAKHLVEEIPIRKGILPGHKVDDIETPISIRRSLIAERYNTKNSIESSVVSESEKFNSDLEQQDLISISSEEQYKEQNKEFRGVDSSIECKAPYDITNIDALAEAILEKMGTVLRPMVTGIVSDLEETKNDKFSKSTMLKDDKKTLFLRPIVSNIPSLPPKPVRRNNATLVAKTTEKDKAVTDLKKKSDEQANKALLDNIPFDKQASSTLYTTLGSVNLFPTYEIIMLDSGGFRSTCSIMGVGTVLAEGIGRSKKIAQHISASNALQSEALQKVLRDAVQG</sequence>
<dbReference type="CDD" id="cd00593">
    <property type="entry name" value="RIBOc"/>
    <property type="match status" value="1"/>
</dbReference>
<evidence type="ECO:0000259" key="7">
    <source>
        <dbReference type="PROSITE" id="PS50142"/>
    </source>
</evidence>
<dbReference type="GO" id="GO:0034475">
    <property type="term" value="P:U4 snRNA 3'-end processing"/>
    <property type="evidence" value="ECO:0007669"/>
    <property type="project" value="TreeGrafter"/>
</dbReference>
<accession>A0AAN7WSZ6</accession>
<name>A0AAN7WSZ6_9SACH</name>
<dbReference type="CDD" id="cd10845">
    <property type="entry name" value="DSRM_RNAse_III_family"/>
    <property type="match status" value="1"/>
</dbReference>
<dbReference type="PANTHER" id="PTHR11207">
    <property type="entry name" value="RIBONUCLEASE III"/>
    <property type="match status" value="1"/>
</dbReference>
<comment type="caution">
    <text evidence="8">The sequence shown here is derived from an EMBL/GenBank/DDBJ whole genome shotgun (WGS) entry which is preliminary data.</text>
</comment>
<evidence type="ECO:0000256" key="4">
    <source>
        <dbReference type="ARBA" id="ARBA00022884"/>
    </source>
</evidence>
<protein>
    <submittedName>
        <fullName evidence="8">Uncharacterized protein</fullName>
    </submittedName>
</protein>
<keyword evidence="2" id="KW-0255">Endonuclease</keyword>
<feature type="domain" description="DRBM" evidence="6">
    <location>
        <begin position="270"/>
        <end position="330"/>
    </location>
</feature>
<dbReference type="GO" id="GO:0005654">
    <property type="term" value="C:nucleoplasm"/>
    <property type="evidence" value="ECO:0007669"/>
    <property type="project" value="TreeGrafter"/>
</dbReference>
<dbReference type="GO" id="GO:0006369">
    <property type="term" value="P:termination of RNA polymerase II transcription"/>
    <property type="evidence" value="ECO:0007669"/>
    <property type="project" value="TreeGrafter"/>
</dbReference>
<gene>
    <name evidence="8" type="ORF">RI543_000548</name>
</gene>
<evidence type="ECO:0000256" key="5">
    <source>
        <dbReference type="PROSITE-ProRule" id="PRU00266"/>
    </source>
</evidence>
<dbReference type="PROSITE" id="PS50137">
    <property type="entry name" value="DS_RBD"/>
    <property type="match status" value="1"/>
</dbReference>
<dbReference type="GO" id="GO:0006364">
    <property type="term" value="P:rRNA processing"/>
    <property type="evidence" value="ECO:0007669"/>
    <property type="project" value="TreeGrafter"/>
</dbReference>
<dbReference type="Gene3D" id="1.20.1270.260">
    <property type="match status" value="1"/>
</dbReference>
<keyword evidence="3" id="KW-0378">Hydrolase</keyword>
<feature type="domain" description="RNase III" evidence="7">
    <location>
        <begin position="96"/>
        <end position="236"/>
    </location>
</feature>
<evidence type="ECO:0000313" key="9">
    <source>
        <dbReference type="Proteomes" id="UP001306508"/>
    </source>
</evidence>
<keyword evidence="1" id="KW-0540">Nuclease</keyword>